<dbReference type="Pfam" id="PF11915">
    <property type="entry name" value="DUF3433"/>
    <property type="match status" value="2"/>
</dbReference>
<feature type="transmembrane region" description="Helical" evidence="2">
    <location>
        <begin position="188"/>
        <end position="207"/>
    </location>
</feature>
<name>A0ABR0JVS8_9EURO</name>
<feature type="region of interest" description="Disordered" evidence="1">
    <location>
        <begin position="1"/>
        <end position="109"/>
    </location>
</feature>
<feature type="transmembrane region" description="Helical" evidence="2">
    <location>
        <begin position="797"/>
        <end position="821"/>
    </location>
</feature>
<keyword evidence="4" id="KW-1185">Reference proteome</keyword>
<feature type="transmembrane region" description="Helical" evidence="2">
    <location>
        <begin position="752"/>
        <end position="776"/>
    </location>
</feature>
<dbReference type="PANTHER" id="PTHR37544:SF3">
    <property type="entry name" value="SPRAY"/>
    <property type="match status" value="1"/>
</dbReference>
<feature type="transmembrane region" description="Helical" evidence="2">
    <location>
        <begin position="254"/>
        <end position="278"/>
    </location>
</feature>
<sequence length="1477" mass="161883">MESESNSLLNVPITDEERRRRQRSRSGSESSRTLLNTPQSSQHERDRQITELGRFSSLRRPEERYDDPDHSYSTETRTRSSTLPNIDEESHYSDHDEEEPINPPLRSTTFPRIGAAAYQPVRNAPDPHDQPPPPISTPQYWQPIWLKKLSLALMTVLLLILIAGLIAVCAGADRDGGYHVSSSTEHYAWTYIPTFVMVMLVALWRQIDYHVKSLMPWKELSLGPLGPFDTVLVDYISNFQILSFFAAFKRLHRAVMVTIVAFFIAKGLTIASTGLFIVQSATFTDRFPTISKSTFDSAALDPSILQIGSFPNSSVYTYAQNVVNGLGSQLGIAQGYAYVLPTLESSSKTVPANSTFTATTDTFVPLITCRVANVTLDGEATIETVDFPYNSTENPYGTPSSITLSINEGDVCGSWPRLSFAGLDPLHYFVPEKQLESRSELTTCQDNPDTDPILLLSLIEVSYSQTLLANVTRPEGGDLPIALDTQRRVNRMMHVLCRADYAISQMNVTNNTAMDGVAAITLTPADKPENRTLSGLSPANMTTIYSIMLGSNTGLFTAASDPNFIRSPAFDLLTFTANGSYDDMFDGDKLSDAATKTYLGTIPPFAHENFVSARANGDAQLGPVASITWDEDRLYTNWTPVIIVVTGLGIMALLTVALILFMPENVVPRDPSTIAAAAAILSRSSELKRLLRKLQAPRNKGIAAALNGYEVGTALAVDETDGSKAFKIHVTEGRPQRDIQEVAPDVKMWNPVWASIPVMAISFCIPLIFIAILQVLQDRSDKNNGLMDVPDNKSTLIGSHYVPAFVTLLIAAIISNLDFYIRLFSPWAKLFQTKASAQQSILTNVLGHSAPSAIVNGVRGRYYGAVLSTVAAILATLLTVIVSGLYTVEHFETDGPTRSLSALDSLNTSLASTYSIDNDNGAGAMLNLIQHKSSYPAFTSEEYAFPKMSLLELSKPVKYGSVLVGGMQGTLQALRGNLSCQAPTSYEVSTVDSVVRVSASYDVPESCRDGIGSELESPTVTFSTDFTPAEGSTEFGGKQFDLRFGTNSSLYGHLGEANSSLVADNPPVGCPSLAFIWGNFERGNDNQTAVNVAVCYQKIQMVNVNVTFQQNTTDFDPRHRMPPPAESSTASQNNPSGTTDVFDFRIQNNLNRQLGTYLRHGTPNIDPFFQSMINGSIQMGSIQMDIEQLMRTPQVALMGINHTYRLYMAQVINAIMRQPLPSTETRLSARQQSTSSDVDLRTTITTSRLVQDSTSKNILHALLASSAIFILGGYALTKMRNVLPCNPSSIAATMSLLAGSDLVYSPDTGVCECCGKVRRSFRSADGRMVRMETIHADDNELADERVQLVKPGAEWMDSKTFARVFDAYTFSLGWWAANPNKGQMHKRYGVDYGDGPTGSEENESDWYLGRRKNSETFEIFSEQVNRAEGRGRRRALSDVSERGAYQSAEPSPGVEAHEMRSLAPQRSPGAEARYGDG</sequence>
<gene>
    <name evidence="3" type="ORF">LTR24_009872</name>
</gene>
<feature type="transmembrane region" description="Helical" evidence="2">
    <location>
        <begin position="862"/>
        <end position="888"/>
    </location>
</feature>
<dbReference type="InterPro" id="IPR021840">
    <property type="entry name" value="DUF3433"/>
</dbReference>
<dbReference type="PANTHER" id="PTHR37544">
    <property type="entry name" value="SPRAY-RELATED"/>
    <property type="match status" value="1"/>
</dbReference>
<feature type="compositionally biased region" description="Basic and acidic residues" evidence="1">
    <location>
        <begin position="59"/>
        <end position="78"/>
    </location>
</feature>
<keyword evidence="2" id="KW-0812">Transmembrane</keyword>
<evidence type="ECO:0000256" key="1">
    <source>
        <dbReference type="SAM" id="MobiDB-lite"/>
    </source>
</evidence>
<protein>
    <submittedName>
        <fullName evidence="3">Uncharacterized protein</fullName>
    </submittedName>
</protein>
<feature type="transmembrane region" description="Helical" evidence="2">
    <location>
        <begin position="149"/>
        <end position="168"/>
    </location>
</feature>
<evidence type="ECO:0000256" key="2">
    <source>
        <dbReference type="SAM" id="Phobius"/>
    </source>
</evidence>
<proteinExistence type="predicted"/>
<feature type="compositionally biased region" description="Basic and acidic residues" evidence="1">
    <location>
        <begin position="1427"/>
        <end position="1441"/>
    </location>
</feature>
<keyword evidence="2" id="KW-1133">Transmembrane helix</keyword>
<reference evidence="3 4" key="1">
    <citation type="submission" date="2023-08" db="EMBL/GenBank/DDBJ databases">
        <title>Black Yeasts Isolated from many extreme environments.</title>
        <authorList>
            <person name="Coleine C."/>
            <person name="Stajich J.E."/>
            <person name="Selbmann L."/>
        </authorList>
    </citation>
    <scope>NUCLEOTIDE SEQUENCE [LARGE SCALE GENOMIC DNA]</scope>
    <source>
        <strain evidence="3 4">CCFEE 5885</strain>
    </source>
</reference>
<keyword evidence="2" id="KW-0472">Membrane</keyword>
<feature type="compositionally biased region" description="Polar residues" evidence="1">
    <location>
        <begin position="1126"/>
        <end position="1138"/>
    </location>
</feature>
<feature type="region of interest" description="Disordered" evidence="1">
    <location>
        <begin position="1113"/>
        <end position="1138"/>
    </location>
</feature>
<accession>A0ABR0JVS8</accession>
<dbReference type="EMBL" id="JAVRRG010000245">
    <property type="protein sequence ID" value="KAK5075799.1"/>
    <property type="molecule type" value="Genomic_DNA"/>
</dbReference>
<feature type="transmembrane region" description="Helical" evidence="2">
    <location>
        <begin position="641"/>
        <end position="662"/>
    </location>
</feature>
<evidence type="ECO:0000313" key="3">
    <source>
        <dbReference type="EMBL" id="KAK5075799.1"/>
    </source>
</evidence>
<comment type="caution">
    <text evidence="3">The sequence shown here is derived from an EMBL/GenBank/DDBJ whole genome shotgun (WGS) entry which is preliminary data.</text>
</comment>
<dbReference type="Proteomes" id="UP001345013">
    <property type="component" value="Unassembled WGS sequence"/>
</dbReference>
<feature type="region of interest" description="Disordered" evidence="1">
    <location>
        <begin position="1427"/>
        <end position="1477"/>
    </location>
</feature>
<evidence type="ECO:0000313" key="4">
    <source>
        <dbReference type="Proteomes" id="UP001345013"/>
    </source>
</evidence>
<organism evidence="3 4">
    <name type="scientific">Lithohypha guttulata</name>
    <dbReference type="NCBI Taxonomy" id="1690604"/>
    <lineage>
        <taxon>Eukaryota</taxon>
        <taxon>Fungi</taxon>
        <taxon>Dikarya</taxon>
        <taxon>Ascomycota</taxon>
        <taxon>Pezizomycotina</taxon>
        <taxon>Eurotiomycetes</taxon>
        <taxon>Chaetothyriomycetidae</taxon>
        <taxon>Chaetothyriales</taxon>
        <taxon>Trichomeriaceae</taxon>
        <taxon>Lithohypha</taxon>
    </lineage>
</organism>